<gene>
    <name evidence="1" type="ORF">FRD01_13545</name>
</gene>
<accession>A0A5B8XXU6</accession>
<keyword evidence="2" id="KW-1185">Reference proteome</keyword>
<dbReference type="InterPro" id="IPR052022">
    <property type="entry name" value="26kDa_periplasmic_antigen"/>
</dbReference>
<dbReference type="Gene3D" id="3.30.110.170">
    <property type="entry name" value="Protein of unknown function (DUF541), domain 1"/>
    <property type="match status" value="1"/>
</dbReference>
<dbReference type="PANTHER" id="PTHR34387:SF1">
    <property type="entry name" value="PERIPLASMIC IMMUNOGENIC PROTEIN"/>
    <property type="match status" value="1"/>
</dbReference>
<protein>
    <submittedName>
        <fullName evidence="1">DUF541 domain-containing protein</fullName>
    </submittedName>
</protein>
<dbReference type="Proteomes" id="UP000321595">
    <property type="component" value="Chromosome"/>
</dbReference>
<reference evidence="1 2" key="1">
    <citation type="submission" date="2019-08" db="EMBL/GenBank/DDBJ databases">
        <authorList>
            <person name="Liang Q."/>
        </authorList>
    </citation>
    <scope>NUCLEOTIDE SEQUENCE [LARGE SCALE GENOMIC DNA]</scope>
    <source>
        <strain evidence="1 2">V1718</strain>
    </source>
</reference>
<dbReference type="GO" id="GO:0006974">
    <property type="term" value="P:DNA damage response"/>
    <property type="evidence" value="ECO:0007669"/>
    <property type="project" value="TreeGrafter"/>
</dbReference>
<dbReference type="InterPro" id="IPR007497">
    <property type="entry name" value="SIMPL/DUF541"/>
</dbReference>
<dbReference type="Gene3D" id="3.30.70.2970">
    <property type="entry name" value="Protein of unknown function (DUF541), domain 2"/>
    <property type="match status" value="1"/>
</dbReference>
<evidence type="ECO:0000313" key="2">
    <source>
        <dbReference type="Proteomes" id="UP000321595"/>
    </source>
</evidence>
<evidence type="ECO:0000313" key="1">
    <source>
        <dbReference type="EMBL" id="QED28239.1"/>
    </source>
</evidence>
<dbReference type="EMBL" id="CP042467">
    <property type="protein sequence ID" value="QED28239.1"/>
    <property type="molecule type" value="Genomic_DNA"/>
</dbReference>
<sequence>MTQAVPYPNGVTTFGSCVVHIEPDFATINVGVSRRSAKLEEASAQVKGVAATLKGYFPRAGVESTRASRLHIETVSAPDGTVKEFVASTHFNLTVRDVERLESIISGAMSAGANVFNGITMRSSRLREARAEARQGAFLASLKRAEQYAEAAGIKLGRVIHVEEVPDEELDAKLDELDEFDTSGAYSQTSIAVRAAVRVAFSIKAGKMVAATGTFPTFDP</sequence>
<dbReference type="Pfam" id="PF04402">
    <property type="entry name" value="SIMPL"/>
    <property type="match status" value="1"/>
</dbReference>
<dbReference type="KEGG" id="bbae:FRD01_13545"/>
<dbReference type="AlphaFoldDB" id="A0A5B8XXU6"/>
<proteinExistence type="predicted"/>
<dbReference type="PANTHER" id="PTHR34387">
    <property type="entry name" value="SLR1258 PROTEIN"/>
    <property type="match status" value="1"/>
</dbReference>
<dbReference type="OrthoDB" id="5985609at2"/>
<organism evidence="1 2">
    <name type="scientific">Microvenator marinus</name>
    <dbReference type="NCBI Taxonomy" id="2600177"/>
    <lineage>
        <taxon>Bacteria</taxon>
        <taxon>Deltaproteobacteria</taxon>
        <taxon>Bradymonadales</taxon>
        <taxon>Microvenatoraceae</taxon>
        <taxon>Microvenator</taxon>
    </lineage>
</organism>
<name>A0A5B8XXU6_9DELT</name>
<dbReference type="RefSeq" id="WP_146960488.1">
    <property type="nucleotide sequence ID" value="NZ_CP042467.1"/>
</dbReference>